<evidence type="ECO:0000313" key="2">
    <source>
        <dbReference type="Proteomes" id="UP000003020"/>
    </source>
</evidence>
<reference evidence="1 2" key="1">
    <citation type="submission" date="2010-08" db="EMBL/GenBank/DDBJ databases">
        <authorList>
            <person name="Muzny D."/>
            <person name="Qin X."/>
            <person name="Buhay C."/>
            <person name="Dugan-Rocha S."/>
            <person name="Ding Y."/>
            <person name="Chen G."/>
            <person name="Hawes A."/>
            <person name="Holder M."/>
            <person name="Jhangiani S."/>
            <person name="Johnson A."/>
            <person name="Khan Z."/>
            <person name="Li Z."/>
            <person name="Liu W."/>
            <person name="Liu X."/>
            <person name="Perez L."/>
            <person name="Shen H."/>
            <person name="Wang Q."/>
            <person name="Watt J."/>
            <person name="Xi L."/>
            <person name="Xin Y."/>
            <person name="Zhou J."/>
            <person name="Deng J."/>
            <person name="Jiang H."/>
            <person name="Liu Y."/>
            <person name="Qu J."/>
            <person name="Song X.-Z."/>
            <person name="Zhang L."/>
            <person name="Villasana D."/>
            <person name="Johnson A."/>
            <person name="Liu J."/>
            <person name="Liyanage D."/>
            <person name="Lorensuhewa L."/>
            <person name="Robinson T."/>
            <person name="Song A."/>
            <person name="Song B.-B."/>
            <person name="Dinh H."/>
            <person name="Thornton R."/>
            <person name="Coyle M."/>
            <person name="Francisco L."/>
            <person name="Jackson L."/>
            <person name="Javaid M."/>
            <person name="Korchina V."/>
            <person name="Kovar C."/>
            <person name="Mata R."/>
            <person name="Mathew T."/>
            <person name="Ngo R."/>
            <person name="Nguyen L."/>
            <person name="Nguyen N."/>
            <person name="Okwuonu G."/>
            <person name="Ongeri F."/>
            <person name="Pham C."/>
            <person name="Simmons D."/>
            <person name="Wilczek-Boney K."/>
            <person name="Hale W."/>
            <person name="Jakkamsetti A."/>
            <person name="Pham P."/>
            <person name="Ruth R."/>
            <person name="San Lucas F."/>
            <person name="Warren J."/>
            <person name="Zhang J."/>
            <person name="Zhao Z."/>
            <person name="Zhou C."/>
            <person name="Zhu D."/>
            <person name="Lee S."/>
            <person name="Bess C."/>
            <person name="Blankenburg K."/>
            <person name="Forbes L."/>
            <person name="Fu Q."/>
            <person name="Gubbala S."/>
            <person name="Hirani K."/>
            <person name="Jayaseelan J.C."/>
            <person name="Lara F."/>
            <person name="Munidasa M."/>
            <person name="Palculict T."/>
            <person name="Patil S."/>
            <person name="Pu L.-L."/>
            <person name="Saada N."/>
            <person name="Tang L."/>
            <person name="Weissenberger G."/>
            <person name="Zhu Y."/>
            <person name="Hemphill L."/>
            <person name="Shang Y."/>
            <person name="Youmans B."/>
            <person name="Ayvaz T."/>
            <person name="Ross M."/>
            <person name="Santibanez J."/>
            <person name="Aqrawi P."/>
            <person name="Gross S."/>
            <person name="Joshi V."/>
            <person name="Fowler G."/>
            <person name="Nazareth L."/>
            <person name="Reid J."/>
            <person name="Worley K."/>
            <person name="Petrosino J."/>
            <person name="Highlander S."/>
            <person name="Gibbs R."/>
        </authorList>
    </citation>
    <scope>NUCLEOTIDE SEQUENCE [LARGE SCALE GENOMIC DNA]</scope>
    <source>
        <strain evidence="1 2">ATCC 33035</strain>
    </source>
</reference>
<comment type="caution">
    <text evidence="1">The sequence shown here is derived from an EMBL/GenBank/DDBJ whole genome shotgun (WGS) entry which is preliminary data.</text>
</comment>
<keyword evidence="2" id="KW-1185">Reference proteome</keyword>
<dbReference type="HOGENOM" id="CLU_3182633_0_0_11"/>
<dbReference type="EMBL" id="ABYQ02000015">
    <property type="protein sequence ID" value="EFQ79412.1"/>
    <property type="molecule type" value="Genomic_DNA"/>
</dbReference>
<evidence type="ECO:0000313" key="1">
    <source>
        <dbReference type="EMBL" id="EFQ79412.1"/>
    </source>
</evidence>
<gene>
    <name evidence="1" type="ORF">HMPREF0305_12426</name>
</gene>
<dbReference type="AlphaFoldDB" id="E2S7C4"/>
<accession>E2S7C4</accession>
<protein>
    <submittedName>
        <fullName evidence="1">Uncharacterized protein</fullName>
    </submittedName>
</protein>
<proteinExistence type="predicted"/>
<dbReference type="Proteomes" id="UP000003020">
    <property type="component" value="Unassembled WGS sequence"/>
</dbReference>
<sequence>MILESRQTQRFVLLTLKQLQQSDSKICDTFAIDLKLRKQLIYHPIV</sequence>
<organism evidence="1 2">
    <name type="scientific">Corynebacterium pseudogenitalium ATCC 33035</name>
    <dbReference type="NCBI Taxonomy" id="525264"/>
    <lineage>
        <taxon>Bacteria</taxon>
        <taxon>Bacillati</taxon>
        <taxon>Actinomycetota</taxon>
        <taxon>Actinomycetes</taxon>
        <taxon>Mycobacteriales</taxon>
        <taxon>Corynebacteriaceae</taxon>
        <taxon>Corynebacterium</taxon>
    </lineage>
</organism>
<name>E2S7C4_9CORY</name>